<keyword evidence="6 7" id="KW-0472">Membrane</keyword>
<reference evidence="9 10" key="1">
    <citation type="submission" date="2021-05" db="EMBL/GenBank/DDBJ databases">
        <title>Draft genomes of marine bacteria isolated from model chitin particles.</title>
        <authorList>
            <person name="Datta M.S."/>
            <person name="Schwartzman J.A."/>
            <person name="Cordero O."/>
        </authorList>
    </citation>
    <scope>NUCLEOTIDE SEQUENCE [LARGE SCALE GENOMIC DNA]</scope>
    <source>
        <strain evidence="9 10">4E07</strain>
    </source>
</reference>
<evidence type="ECO:0000256" key="6">
    <source>
        <dbReference type="ARBA" id="ARBA00023136"/>
    </source>
</evidence>
<evidence type="ECO:0000313" key="10">
    <source>
        <dbReference type="Proteomes" id="UP000763802"/>
    </source>
</evidence>
<keyword evidence="10" id="KW-1185">Reference proteome</keyword>
<evidence type="ECO:0000256" key="7">
    <source>
        <dbReference type="SAM" id="Phobius"/>
    </source>
</evidence>
<protein>
    <submittedName>
        <fullName evidence="9">Sterol desaturase family protein</fullName>
    </submittedName>
</protein>
<feature type="transmembrane region" description="Helical" evidence="7">
    <location>
        <begin position="160"/>
        <end position="183"/>
    </location>
</feature>
<comment type="caution">
    <text evidence="9">The sequence shown here is derived from an EMBL/GenBank/DDBJ whole genome shotgun (WGS) entry which is preliminary data.</text>
</comment>
<proteinExistence type="predicted"/>
<keyword evidence="2 7" id="KW-0812">Transmembrane</keyword>
<feature type="transmembrane region" description="Helical" evidence="7">
    <location>
        <begin position="62"/>
        <end position="90"/>
    </location>
</feature>
<evidence type="ECO:0000256" key="2">
    <source>
        <dbReference type="ARBA" id="ARBA00022692"/>
    </source>
</evidence>
<feature type="domain" description="Fatty acid hydroxylase" evidence="8">
    <location>
        <begin position="106"/>
        <end position="240"/>
    </location>
</feature>
<keyword evidence="4" id="KW-0560">Oxidoreductase</keyword>
<dbReference type="PANTHER" id="PTHR21624:SF1">
    <property type="entry name" value="ALKYLGLYCEROL MONOOXYGENASE"/>
    <property type="match status" value="1"/>
</dbReference>
<comment type="subcellular location">
    <subcellularLocation>
        <location evidence="1">Endomembrane system</location>
        <topology evidence="1">Multi-pass membrane protein</topology>
    </subcellularLocation>
</comment>
<accession>A0ABS5WR86</accession>
<organism evidence="9 10">
    <name type="scientific">Falsiruegeria litorea</name>
    <dbReference type="NCBI Taxonomy" id="1280831"/>
    <lineage>
        <taxon>Bacteria</taxon>
        <taxon>Pseudomonadati</taxon>
        <taxon>Pseudomonadota</taxon>
        <taxon>Alphaproteobacteria</taxon>
        <taxon>Rhodobacterales</taxon>
        <taxon>Roseobacteraceae</taxon>
        <taxon>Falsiruegeria</taxon>
    </lineage>
</organism>
<evidence type="ECO:0000256" key="5">
    <source>
        <dbReference type="ARBA" id="ARBA00023098"/>
    </source>
</evidence>
<evidence type="ECO:0000256" key="4">
    <source>
        <dbReference type="ARBA" id="ARBA00023002"/>
    </source>
</evidence>
<gene>
    <name evidence="9" type="ORF">KL867_10910</name>
</gene>
<dbReference type="RefSeq" id="WP_215193836.1">
    <property type="nucleotide sequence ID" value="NZ_JAHHDY010000012.1"/>
</dbReference>
<sequence>MNFLKDEVQMEFLNRHISDFQLNHWETLVDDWFFVFALAFLAFELIRYAVGKKLNWEMTGDTVTNFVTLAFFIGITFVFMGAFYVGAYVWASQFAVFDIPTTWASFLIVLVLADLAYYWEHRILHRINFLWATHSVHHSSPFFNISVAYRHGPLDGFWPLFFHLPLVLLGFNPFMVLVVELLVQLYQTALHTEVVGKLWKPIEWIMNTPSHHRVHHGSNRKYLDKNYAGIFIIWDRMFGTFAEEKEEVVYGLVTPINSVNPFVAFFHGFQRLAVDVWKMPGFGNKMGAIFGPPGWRPKKKASASSAK</sequence>
<evidence type="ECO:0000313" key="9">
    <source>
        <dbReference type="EMBL" id="MBT3141566.1"/>
    </source>
</evidence>
<dbReference type="PANTHER" id="PTHR21624">
    <property type="entry name" value="STEROL DESATURASE-RELATED PROTEIN"/>
    <property type="match status" value="1"/>
</dbReference>
<evidence type="ECO:0000256" key="1">
    <source>
        <dbReference type="ARBA" id="ARBA00004127"/>
    </source>
</evidence>
<feature type="transmembrane region" description="Helical" evidence="7">
    <location>
        <begin position="102"/>
        <end position="119"/>
    </location>
</feature>
<evidence type="ECO:0000259" key="8">
    <source>
        <dbReference type="Pfam" id="PF04116"/>
    </source>
</evidence>
<evidence type="ECO:0000256" key="3">
    <source>
        <dbReference type="ARBA" id="ARBA00022989"/>
    </source>
</evidence>
<dbReference type="InterPro" id="IPR006694">
    <property type="entry name" value="Fatty_acid_hydroxylase"/>
</dbReference>
<dbReference type="InterPro" id="IPR051689">
    <property type="entry name" value="Sterol_desaturase/TMEM195"/>
</dbReference>
<dbReference type="Pfam" id="PF04116">
    <property type="entry name" value="FA_hydroxylase"/>
    <property type="match status" value="1"/>
</dbReference>
<feature type="transmembrane region" description="Helical" evidence="7">
    <location>
        <begin position="32"/>
        <end position="50"/>
    </location>
</feature>
<dbReference type="EMBL" id="JAHHDY010000012">
    <property type="protein sequence ID" value="MBT3141566.1"/>
    <property type="molecule type" value="Genomic_DNA"/>
</dbReference>
<keyword evidence="3 7" id="KW-1133">Transmembrane helix</keyword>
<keyword evidence="5" id="KW-0443">Lipid metabolism</keyword>
<name>A0ABS5WR86_9RHOB</name>
<dbReference type="Proteomes" id="UP000763802">
    <property type="component" value="Unassembled WGS sequence"/>
</dbReference>